<comment type="caution">
    <text evidence="1">The sequence shown here is derived from an EMBL/GenBank/DDBJ whole genome shotgun (WGS) entry which is preliminary data.</text>
</comment>
<gene>
    <name evidence="1" type="ORF">E1757_34155</name>
</gene>
<dbReference type="Proteomes" id="UP000295636">
    <property type="component" value="Unassembled WGS sequence"/>
</dbReference>
<proteinExistence type="predicted"/>
<accession>A0A4R5K7H8</accession>
<organism evidence="1 2">
    <name type="scientific">Paenibacillus piri</name>
    <dbReference type="NCBI Taxonomy" id="2547395"/>
    <lineage>
        <taxon>Bacteria</taxon>
        <taxon>Bacillati</taxon>
        <taxon>Bacillota</taxon>
        <taxon>Bacilli</taxon>
        <taxon>Bacillales</taxon>
        <taxon>Paenibacillaceae</taxon>
        <taxon>Paenibacillus</taxon>
    </lineage>
</organism>
<keyword evidence="2" id="KW-1185">Reference proteome</keyword>
<name>A0A4R5K7H8_9BACL</name>
<dbReference type="OrthoDB" id="2608160at2"/>
<evidence type="ECO:0000313" key="1">
    <source>
        <dbReference type="EMBL" id="TDF90092.1"/>
    </source>
</evidence>
<dbReference type="RefSeq" id="WP_133236715.1">
    <property type="nucleotide sequence ID" value="NZ_SMRT01000034.1"/>
</dbReference>
<evidence type="ECO:0000313" key="2">
    <source>
        <dbReference type="Proteomes" id="UP000295636"/>
    </source>
</evidence>
<reference evidence="1 2" key="1">
    <citation type="submission" date="2019-03" db="EMBL/GenBank/DDBJ databases">
        <title>This is whole genome sequence of Paenibacillus sp MS74 strain.</title>
        <authorList>
            <person name="Trinh H.N."/>
        </authorList>
    </citation>
    <scope>NUCLEOTIDE SEQUENCE [LARGE SCALE GENOMIC DNA]</scope>
    <source>
        <strain evidence="1 2">MS74</strain>
    </source>
</reference>
<sequence>MFRKMLRTHKWKRLRIRIWEKRLLSQLTLISHRLSPAIQCSLHLSWGPFYGGSVILDRTCKKAKIYIQIPYDRYTTSDEQQVMFRYRITANALPYFIFFHECFHLIDVLSYLQHNEGKGLETYQATMKSTVRASNHYRSIHVEQCADDFAYQQYMDLCEKAG</sequence>
<dbReference type="EMBL" id="SMRT01000034">
    <property type="protein sequence ID" value="TDF90092.1"/>
    <property type="molecule type" value="Genomic_DNA"/>
</dbReference>
<protein>
    <submittedName>
        <fullName evidence="1">Uncharacterized protein</fullName>
    </submittedName>
</protein>
<dbReference type="AlphaFoldDB" id="A0A4R5K7H8"/>